<proteinExistence type="predicted"/>
<comment type="caution">
    <text evidence="2">The sequence shown here is derived from an EMBL/GenBank/DDBJ whole genome shotgun (WGS) entry which is preliminary data.</text>
</comment>
<dbReference type="EMBL" id="QPFP01000024">
    <property type="protein sequence ID" value="TEB30091.1"/>
    <property type="molecule type" value="Genomic_DNA"/>
</dbReference>
<organism evidence="2 3">
    <name type="scientific">Coprinellus micaceus</name>
    <name type="common">Glistening ink-cap mushroom</name>
    <name type="synonym">Coprinus micaceus</name>
    <dbReference type="NCBI Taxonomy" id="71717"/>
    <lineage>
        <taxon>Eukaryota</taxon>
        <taxon>Fungi</taxon>
        <taxon>Dikarya</taxon>
        <taxon>Basidiomycota</taxon>
        <taxon>Agaricomycotina</taxon>
        <taxon>Agaricomycetes</taxon>
        <taxon>Agaricomycetidae</taxon>
        <taxon>Agaricales</taxon>
        <taxon>Agaricineae</taxon>
        <taxon>Psathyrellaceae</taxon>
        <taxon>Coprinellus</taxon>
    </lineage>
</organism>
<protein>
    <submittedName>
        <fullName evidence="2">Uncharacterized protein</fullName>
    </submittedName>
</protein>
<evidence type="ECO:0000313" key="2">
    <source>
        <dbReference type="EMBL" id="TEB30091.1"/>
    </source>
</evidence>
<evidence type="ECO:0000256" key="1">
    <source>
        <dbReference type="SAM" id="Phobius"/>
    </source>
</evidence>
<dbReference type="Proteomes" id="UP000298030">
    <property type="component" value="Unassembled WGS sequence"/>
</dbReference>
<feature type="transmembrane region" description="Helical" evidence="1">
    <location>
        <begin position="27"/>
        <end position="47"/>
    </location>
</feature>
<keyword evidence="1" id="KW-0812">Transmembrane</keyword>
<sequence>MRHSQDKQGSLSNFKIPFTSSTFSSSLVSLAPCVTIVVFEMCINNAAMVSRCLMKRSSATFRTANSAPNTPKIARALSVSKLAGSTTSTHSNTLRILTSRALSVVARAATLPWMERPPPT</sequence>
<keyword evidence="1" id="KW-1133">Transmembrane helix</keyword>
<accession>A0A4Y7T7W8</accession>
<dbReference type="AlphaFoldDB" id="A0A4Y7T7W8"/>
<evidence type="ECO:0000313" key="3">
    <source>
        <dbReference type="Proteomes" id="UP000298030"/>
    </source>
</evidence>
<name>A0A4Y7T7W8_COPMI</name>
<keyword evidence="3" id="KW-1185">Reference proteome</keyword>
<keyword evidence="1" id="KW-0472">Membrane</keyword>
<gene>
    <name evidence="2" type="ORF">FA13DRAFT_567253</name>
</gene>
<reference evidence="2 3" key="1">
    <citation type="journal article" date="2019" name="Nat. Ecol. Evol.">
        <title>Megaphylogeny resolves global patterns of mushroom evolution.</title>
        <authorList>
            <person name="Varga T."/>
            <person name="Krizsan K."/>
            <person name="Foldi C."/>
            <person name="Dima B."/>
            <person name="Sanchez-Garcia M."/>
            <person name="Sanchez-Ramirez S."/>
            <person name="Szollosi G.J."/>
            <person name="Szarkandi J.G."/>
            <person name="Papp V."/>
            <person name="Albert L."/>
            <person name="Andreopoulos W."/>
            <person name="Angelini C."/>
            <person name="Antonin V."/>
            <person name="Barry K.W."/>
            <person name="Bougher N.L."/>
            <person name="Buchanan P."/>
            <person name="Buyck B."/>
            <person name="Bense V."/>
            <person name="Catcheside P."/>
            <person name="Chovatia M."/>
            <person name="Cooper J."/>
            <person name="Damon W."/>
            <person name="Desjardin D."/>
            <person name="Finy P."/>
            <person name="Geml J."/>
            <person name="Haridas S."/>
            <person name="Hughes K."/>
            <person name="Justo A."/>
            <person name="Karasinski D."/>
            <person name="Kautmanova I."/>
            <person name="Kiss B."/>
            <person name="Kocsube S."/>
            <person name="Kotiranta H."/>
            <person name="LaButti K.M."/>
            <person name="Lechner B.E."/>
            <person name="Liimatainen K."/>
            <person name="Lipzen A."/>
            <person name="Lukacs Z."/>
            <person name="Mihaltcheva S."/>
            <person name="Morgado L.N."/>
            <person name="Niskanen T."/>
            <person name="Noordeloos M.E."/>
            <person name="Ohm R.A."/>
            <person name="Ortiz-Santana B."/>
            <person name="Ovrebo C."/>
            <person name="Racz N."/>
            <person name="Riley R."/>
            <person name="Savchenko A."/>
            <person name="Shiryaev A."/>
            <person name="Soop K."/>
            <person name="Spirin V."/>
            <person name="Szebenyi C."/>
            <person name="Tomsovsky M."/>
            <person name="Tulloss R.E."/>
            <person name="Uehling J."/>
            <person name="Grigoriev I.V."/>
            <person name="Vagvolgyi C."/>
            <person name="Papp T."/>
            <person name="Martin F.M."/>
            <person name="Miettinen O."/>
            <person name="Hibbett D.S."/>
            <person name="Nagy L.G."/>
        </authorList>
    </citation>
    <scope>NUCLEOTIDE SEQUENCE [LARGE SCALE GENOMIC DNA]</scope>
    <source>
        <strain evidence="2 3">FP101781</strain>
    </source>
</reference>